<evidence type="ECO:0000259" key="7">
    <source>
        <dbReference type="PROSITE" id="PS51736"/>
    </source>
</evidence>
<dbReference type="InterPro" id="IPR038109">
    <property type="entry name" value="DNA_bind_recomb_sf"/>
</dbReference>
<dbReference type="OrthoDB" id="9815006at2"/>
<accession>L0G5P1</accession>
<dbReference type="GO" id="GO:0000150">
    <property type="term" value="F:DNA strand exchange activity"/>
    <property type="evidence" value="ECO:0007669"/>
    <property type="project" value="InterPro"/>
</dbReference>
<evidence type="ECO:0000256" key="6">
    <source>
        <dbReference type="SAM" id="Coils"/>
    </source>
</evidence>
<gene>
    <name evidence="9" type="ordered locus">Echvi_4430</name>
</gene>
<dbReference type="SMART" id="SM00857">
    <property type="entry name" value="Resolvase"/>
    <property type="match status" value="1"/>
</dbReference>
<dbReference type="AlphaFoldDB" id="L0G5P1"/>
<dbReference type="PROSITE" id="PS00397">
    <property type="entry name" value="RECOMBINASES_1"/>
    <property type="match status" value="1"/>
</dbReference>
<evidence type="ECO:0000256" key="4">
    <source>
        <dbReference type="PIRSR" id="PIRSR606118-50"/>
    </source>
</evidence>
<sequence>METADLYVRVSTDEQADKGYSQRNQEEVLVRYCNNHGITVNRVIYEDFSAKTFYRPEWSRLLGQLKEKGNKSNLVLFTKWDRFSRNAGDAYMMINTLRKLGVEPQAIEQPLDLSIPENKMMLAFYLAAPEVENDRRALNIFHGMRRGLKEGRWLWMAPFGYRNARDSFKRPIIEIEEEEAAHVKWIFENLAAANYSSEQVLLHARRRGAKLPKNKFWRIVRNPFYCGKLYVPEFNGEKGHFVKAQHQALISEDLFYRVQDALQLKKRKRRTEIVSPEEIPLRGFLKCPKCSRNLTASASKGRNQYYHYYHCTSKCGVRFKAKDVNTSFRKFLSKYKPKKGMIDLFEMIFNQAFLSENKIDLSEKRKLKTAIEKLEQKISKTRDLYIDEKLDIEDYRVVKRRCEEEIERLEAKGTKIESIITQDIPEKVKKALGMAERLDLFFDTADLGIKRKIIGSIFPENIVFDGKQHRTARVNEFFRAIYKINSMIACKKISPKSKNSTLDRVVDPLGLEPRLF</sequence>
<dbReference type="InterPro" id="IPR050639">
    <property type="entry name" value="SSR_resolvase"/>
</dbReference>
<feature type="domain" description="Recombinase" evidence="8">
    <location>
        <begin position="158"/>
        <end position="270"/>
    </location>
</feature>
<dbReference type="PROSITE" id="PS51737">
    <property type="entry name" value="RECOMBINASE_DNA_BIND"/>
    <property type="match status" value="1"/>
</dbReference>
<dbReference type="CDD" id="cd00338">
    <property type="entry name" value="Ser_Recombinase"/>
    <property type="match status" value="1"/>
</dbReference>
<dbReference type="Gene3D" id="3.90.1750.20">
    <property type="entry name" value="Putative Large Serine Recombinase, Chain B, Domain 2"/>
    <property type="match status" value="1"/>
</dbReference>
<evidence type="ECO:0000313" key="9">
    <source>
        <dbReference type="EMBL" id="AGA80613.1"/>
    </source>
</evidence>
<dbReference type="eggNOG" id="COG1961">
    <property type="taxonomic scope" value="Bacteria"/>
</dbReference>
<dbReference type="InterPro" id="IPR011109">
    <property type="entry name" value="DNA_bind_recombinase_dom"/>
</dbReference>
<keyword evidence="1" id="KW-0229">DNA integration</keyword>
<evidence type="ECO:0000259" key="8">
    <source>
        <dbReference type="PROSITE" id="PS51737"/>
    </source>
</evidence>
<dbReference type="Proteomes" id="UP000010796">
    <property type="component" value="Chromosome"/>
</dbReference>
<keyword evidence="2" id="KW-0238">DNA-binding</keyword>
<dbReference type="EMBL" id="CP003346">
    <property type="protein sequence ID" value="AGA80613.1"/>
    <property type="molecule type" value="Genomic_DNA"/>
</dbReference>
<dbReference type="GO" id="GO:0003677">
    <property type="term" value="F:DNA binding"/>
    <property type="evidence" value="ECO:0007669"/>
    <property type="project" value="UniProtKB-KW"/>
</dbReference>
<feature type="domain" description="Resolvase/invertase-type recombinase catalytic" evidence="7">
    <location>
        <begin position="3"/>
        <end position="151"/>
    </location>
</feature>
<dbReference type="Pfam" id="PF07508">
    <property type="entry name" value="Recombinase"/>
    <property type="match status" value="1"/>
</dbReference>
<dbReference type="PANTHER" id="PTHR30461:SF23">
    <property type="entry name" value="DNA RECOMBINASE-RELATED"/>
    <property type="match status" value="1"/>
</dbReference>
<evidence type="ECO:0000256" key="1">
    <source>
        <dbReference type="ARBA" id="ARBA00022908"/>
    </source>
</evidence>
<dbReference type="HOGENOM" id="CLU_010686_17_0_10"/>
<dbReference type="STRING" id="926556.Echvi_4430"/>
<keyword evidence="3" id="KW-0233">DNA recombination</keyword>
<feature type="coiled-coil region" evidence="6">
    <location>
        <begin position="357"/>
        <end position="419"/>
    </location>
</feature>
<dbReference type="InterPro" id="IPR006119">
    <property type="entry name" value="Resolv_N"/>
</dbReference>
<dbReference type="InterPro" id="IPR006118">
    <property type="entry name" value="Recombinase_CS"/>
</dbReference>
<dbReference type="Gene3D" id="3.40.50.1390">
    <property type="entry name" value="Resolvase, N-terminal catalytic domain"/>
    <property type="match status" value="1"/>
</dbReference>
<evidence type="ECO:0000313" key="10">
    <source>
        <dbReference type="Proteomes" id="UP000010796"/>
    </source>
</evidence>
<dbReference type="PANTHER" id="PTHR30461">
    <property type="entry name" value="DNA-INVERTASE FROM LAMBDOID PROPHAGE"/>
    <property type="match status" value="1"/>
</dbReference>
<dbReference type="Pfam" id="PF00239">
    <property type="entry name" value="Resolvase"/>
    <property type="match status" value="1"/>
</dbReference>
<evidence type="ECO:0000256" key="5">
    <source>
        <dbReference type="PROSITE-ProRule" id="PRU10137"/>
    </source>
</evidence>
<dbReference type="InterPro" id="IPR036162">
    <property type="entry name" value="Resolvase-like_N_sf"/>
</dbReference>
<dbReference type="GO" id="GO:0015074">
    <property type="term" value="P:DNA integration"/>
    <property type="evidence" value="ECO:0007669"/>
    <property type="project" value="UniProtKB-KW"/>
</dbReference>
<dbReference type="SUPFAM" id="SSF53041">
    <property type="entry name" value="Resolvase-like"/>
    <property type="match status" value="1"/>
</dbReference>
<dbReference type="KEGG" id="evi:Echvi_4430"/>
<evidence type="ECO:0000256" key="3">
    <source>
        <dbReference type="ARBA" id="ARBA00023172"/>
    </source>
</evidence>
<keyword evidence="10" id="KW-1185">Reference proteome</keyword>
<organism evidence="9 10">
    <name type="scientific">Echinicola vietnamensis (strain DSM 17526 / LMG 23754 / KMM 6221)</name>
    <dbReference type="NCBI Taxonomy" id="926556"/>
    <lineage>
        <taxon>Bacteria</taxon>
        <taxon>Pseudomonadati</taxon>
        <taxon>Bacteroidota</taxon>
        <taxon>Cytophagia</taxon>
        <taxon>Cytophagales</taxon>
        <taxon>Cyclobacteriaceae</taxon>
        <taxon>Echinicola</taxon>
    </lineage>
</organism>
<name>L0G5P1_ECHVK</name>
<dbReference type="PROSITE" id="PS51736">
    <property type="entry name" value="RECOMBINASES_3"/>
    <property type="match status" value="1"/>
</dbReference>
<protein>
    <submittedName>
        <fullName evidence="9">Site-specific recombinase, DNA invertase Pin</fullName>
    </submittedName>
</protein>
<feature type="active site" description="O-(5'-phospho-DNA)-serine intermediate" evidence="4 5">
    <location>
        <position position="11"/>
    </location>
</feature>
<evidence type="ECO:0000256" key="2">
    <source>
        <dbReference type="ARBA" id="ARBA00023125"/>
    </source>
</evidence>
<reference evidence="10" key="1">
    <citation type="submission" date="2012-02" db="EMBL/GenBank/DDBJ databases">
        <title>The complete genome of Echinicola vietnamensis DSM 17526.</title>
        <authorList>
            <person name="Lucas S."/>
            <person name="Copeland A."/>
            <person name="Lapidus A."/>
            <person name="Glavina del Rio T."/>
            <person name="Dalin E."/>
            <person name="Tice H."/>
            <person name="Bruce D."/>
            <person name="Goodwin L."/>
            <person name="Pitluck S."/>
            <person name="Peters L."/>
            <person name="Ovchinnikova G."/>
            <person name="Teshima H."/>
            <person name="Kyrpides N."/>
            <person name="Mavromatis K."/>
            <person name="Ivanova N."/>
            <person name="Brettin T."/>
            <person name="Detter J.C."/>
            <person name="Han C."/>
            <person name="Larimer F."/>
            <person name="Land M."/>
            <person name="Hauser L."/>
            <person name="Markowitz V."/>
            <person name="Cheng J.-F."/>
            <person name="Hugenholtz P."/>
            <person name="Woyke T."/>
            <person name="Wu D."/>
            <person name="Brambilla E."/>
            <person name="Klenk H.-P."/>
            <person name="Eisen J.A."/>
        </authorList>
    </citation>
    <scope>NUCLEOTIDE SEQUENCE [LARGE SCALE GENOMIC DNA]</scope>
    <source>
        <strain evidence="10">DSM 17526 / LMG 23754 / KMM 6221</strain>
    </source>
</reference>
<keyword evidence="6" id="KW-0175">Coiled coil</keyword>
<proteinExistence type="predicted"/>